<sequence>MNSIRLALEILRNISALILLSKALLYPNYFAARSRLIWIQFFVSLIHRMVEASLVQSKVLNRQPKEAKHTTSIKNTSKFMNTTESNEAPQVLKICVPIEGRQNLERKLEAAQWSQFIALLLLPSPG</sequence>
<dbReference type="Proteomes" id="UP000708148">
    <property type="component" value="Unassembled WGS sequence"/>
</dbReference>
<keyword evidence="2" id="KW-1185">Reference proteome</keyword>
<dbReference type="AlphaFoldDB" id="A0A8S1J852"/>
<organism evidence="1 2">
    <name type="scientific">Ostreobium quekettii</name>
    <dbReference type="NCBI Taxonomy" id="121088"/>
    <lineage>
        <taxon>Eukaryota</taxon>
        <taxon>Viridiplantae</taxon>
        <taxon>Chlorophyta</taxon>
        <taxon>core chlorophytes</taxon>
        <taxon>Ulvophyceae</taxon>
        <taxon>TCBD clade</taxon>
        <taxon>Bryopsidales</taxon>
        <taxon>Ostreobineae</taxon>
        <taxon>Ostreobiaceae</taxon>
        <taxon>Ostreobium</taxon>
    </lineage>
</organism>
<reference evidence="1" key="1">
    <citation type="submission" date="2020-12" db="EMBL/GenBank/DDBJ databases">
        <authorList>
            <person name="Iha C."/>
        </authorList>
    </citation>
    <scope>NUCLEOTIDE SEQUENCE</scope>
</reference>
<name>A0A8S1J852_9CHLO</name>
<accession>A0A8S1J852</accession>
<gene>
    <name evidence="1" type="ORF">OSTQU699_LOCUS7421</name>
</gene>
<comment type="caution">
    <text evidence="1">The sequence shown here is derived from an EMBL/GenBank/DDBJ whole genome shotgun (WGS) entry which is preliminary data.</text>
</comment>
<proteinExistence type="predicted"/>
<evidence type="ECO:0000313" key="1">
    <source>
        <dbReference type="EMBL" id="CAD7702064.1"/>
    </source>
</evidence>
<protein>
    <submittedName>
        <fullName evidence="1">Uncharacterized protein</fullName>
    </submittedName>
</protein>
<evidence type="ECO:0000313" key="2">
    <source>
        <dbReference type="Proteomes" id="UP000708148"/>
    </source>
</evidence>
<dbReference type="EMBL" id="CAJHUC010001697">
    <property type="protein sequence ID" value="CAD7702064.1"/>
    <property type="molecule type" value="Genomic_DNA"/>
</dbReference>